<evidence type="ECO:0000256" key="1">
    <source>
        <dbReference type="ARBA" id="ARBA00022722"/>
    </source>
</evidence>
<feature type="binding site" evidence="11">
    <location>
        <position position="10"/>
    </location>
    <ligand>
        <name>Mg(2+)</name>
        <dbReference type="ChEBI" id="CHEBI:18420"/>
    </ligand>
</feature>
<evidence type="ECO:0000256" key="3">
    <source>
        <dbReference type="ARBA" id="ARBA00022759"/>
    </source>
</evidence>
<evidence type="ECO:0000313" key="13">
    <source>
        <dbReference type="Proteomes" id="UP000250272"/>
    </source>
</evidence>
<evidence type="ECO:0000256" key="4">
    <source>
        <dbReference type="ARBA" id="ARBA00022763"/>
    </source>
</evidence>
<dbReference type="PIRSF" id="PIRSF004985">
    <property type="entry name" value="Hlld_jn_rslvs_ar"/>
    <property type="match status" value="1"/>
</dbReference>
<dbReference type="CDD" id="cd00523">
    <property type="entry name" value="Holliday_junction_resolvase"/>
    <property type="match status" value="1"/>
</dbReference>
<comment type="catalytic activity">
    <reaction evidence="10 11">
        <text>Endonucleolytic cleavage at a junction such as a reciprocal single-stranded crossover between two homologous DNA duplexes (Holliday junction).</text>
        <dbReference type="EC" id="3.1.21.10"/>
    </reaction>
</comment>
<evidence type="ECO:0000256" key="6">
    <source>
        <dbReference type="ARBA" id="ARBA00022842"/>
    </source>
</evidence>
<feature type="active site" evidence="11">
    <location>
        <position position="30"/>
    </location>
</feature>
<comment type="similarity">
    <text evidence="11">Belongs to the Holliday junction resolvase Hjc family.</text>
</comment>
<proteinExistence type="inferred from homology"/>
<keyword evidence="6 11" id="KW-0460">Magnesium</keyword>
<dbReference type="GO" id="GO:0008821">
    <property type="term" value="F:crossover junction DNA endonuclease activity"/>
    <property type="evidence" value="ECO:0007669"/>
    <property type="project" value="UniProtKB-UniRule"/>
</dbReference>
<dbReference type="AlphaFoldDB" id="A0A2Z2MEH6"/>
<evidence type="ECO:0000313" key="12">
    <source>
        <dbReference type="EMBL" id="ASJ04296.1"/>
    </source>
</evidence>
<dbReference type="InterPro" id="IPR014428">
    <property type="entry name" value="Hjc_arc"/>
</dbReference>
<organism evidence="12 13">
    <name type="scientific">Thermococcus barossii</name>
    <dbReference type="NCBI Taxonomy" id="54077"/>
    <lineage>
        <taxon>Archaea</taxon>
        <taxon>Methanobacteriati</taxon>
        <taxon>Methanobacteriota</taxon>
        <taxon>Thermococci</taxon>
        <taxon>Thermococcales</taxon>
        <taxon>Thermococcaceae</taxon>
        <taxon>Thermococcus</taxon>
    </lineage>
</organism>
<dbReference type="EC" id="3.1.21.10" evidence="11"/>
<feature type="binding site" evidence="11">
    <location>
        <position position="47"/>
    </location>
    <ligand>
        <name>Mg(2+)</name>
        <dbReference type="ChEBI" id="CHEBI:18420"/>
    </ligand>
</feature>
<keyword evidence="1 11" id="KW-0540">Nuclease</keyword>
<dbReference type="GO" id="GO:0003677">
    <property type="term" value="F:DNA binding"/>
    <property type="evidence" value="ECO:0007669"/>
    <property type="project" value="UniProtKB-KW"/>
</dbReference>
<dbReference type="RefSeq" id="WP_088864325.1">
    <property type="nucleotide sequence ID" value="NZ_CP015101.1"/>
</dbReference>
<name>A0A2Z2MEH6_9EURY</name>
<feature type="binding site" evidence="11">
    <location>
        <position position="34"/>
    </location>
    <ligand>
        <name>Mg(2+)</name>
        <dbReference type="ChEBI" id="CHEBI:18420"/>
    </ligand>
</feature>
<feature type="site" description="Transition state stabilizer" evidence="11">
    <location>
        <position position="49"/>
    </location>
</feature>
<dbReference type="HAMAP" id="MF_01490">
    <property type="entry name" value="HJ_Resolv_Hjc"/>
    <property type="match status" value="1"/>
</dbReference>
<evidence type="ECO:0000256" key="7">
    <source>
        <dbReference type="ARBA" id="ARBA00023125"/>
    </source>
</evidence>
<keyword evidence="13" id="KW-1185">Reference proteome</keyword>
<dbReference type="Gene3D" id="3.40.1350.10">
    <property type="match status" value="1"/>
</dbReference>
<keyword evidence="4 11" id="KW-0227">DNA damage</keyword>
<dbReference type="Pfam" id="PF01870">
    <property type="entry name" value="Hjc"/>
    <property type="match status" value="1"/>
</dbReference>
<evidence type="ECO:0000256" key="2">
    <source>
        <dbReference type="ARBA" id="ARBA00022723"/>
    </source>
</evidence>
<gene>
    <name evidence="11" type="primary">hjc</name>
    <name evidence="12" type="ORF">A3L01_02560</name>
</gene>
<dbReference type="Proteomes" id="UP000250272">
    <property type="component" value="Chromosome"/>
</dbReference>
<keyword evidence="3 11" id="KW-0255">Endonuclease</keyword>
<dbReference type="SUPFAM" id="SSF52980">
    <property type="entry name" value="Restriction endonuclease-like"/>
    <property type="match status" value="1"/>
</dbReference>
<dbReference type="GeneID" id="33325616"/>
<dbReference type="InterPro" id="IPR011856">
    <property type="entry name" value="tRNA_endonuc-like_dom_sf"/>
</dbReference>
<comment type="subunit">
    <text evidence="11">Homodimer.</text>
</comment>
<evidence type="ECO:0000256" key="8">
    <source>
        <dbReference type="ARBA" id="ARBA00023172"/>
    </source>
</evidence>
<evidence type="ECO:0000256" key="11">
    <source>
        <dbReference type="HAMAP-Rule" id="MF_01490"/>
    </source>
</evidence>
<accession>A0A2Z2MEH6</accession>
<evidence type="ECO:0000256" key="5">
    <source>
        <dbReference type="ARBA" id="ARBA00022801"/>
    </source>
</evidence>
<dbReference type="PANTHER" id="PTHR39651">
    <property type="entry name" value="HOLLIDAY JUNCTION RESOLVASE HJC"/>
    <property type="match status" value="1"/>
</dbReference>
<sequence>MKYRRGASAERELIRMLERAGFAVVRSAGSKKVDIVAGNGRLHLCIEVKSTRGERLYFTSEDYEKLVSFAEKFGARPVIAVKFVNNGWRFFLPENLEKSGKNYKVGLQTKKYLTFDEVIGRQTSLEGVIKGEG</sequence>
<reference evidence="12 13" key="1">
    <citation type="submission" date="2016-04" db="EMBL/GenBank/DDBJ databases">
        <title>Complete genome sequence of Thermococcus barossii type strain SHCK-94.</title>
        <authorList>
            <person name="Oger P.M."/>
        </authorList>
    </citation>
    <scope>NUCLEOTIDE SEQUENCE [LARGE SCALE GENOMIC DNA]</scope>
    <source>
        <strain evidence="12 13">SHCK-94</strain>
    </source>
</reference>
<dbReference type="GO" id="GO:0006310">
    <property type="term" value="P:DNA recombination"/>
    <property type="evidence" value="ECO:0007669"/>
    <property type="project" value="UniProtKB-UniRule"/>
</dbReference>
<keyword evidence="2 11" id="KW-0479">Metal-binding</keyword>
<evidence type="ECO:0000256" key="10">
    <source>
        <dbReference type="ARBA" id="ARBA00029354"/>
    </source>
</evidence>
<dbReference type="OrthoDB" id="34330at2157"/>
<keyword evidence="8 11" id="KW-0233">DNA recombination</keyword>
<keyword evidence="9 11" id="KW-0234">DNA repair</keyword>
<keyword evidence="7 11" id="KW-0238">DNA-binding</keyword>
<keyword evidence="5 11" id="KW-0378">Hydrolase</keyword>
<dbReference type="GO" id="GO:0006281">
    <property type="term" value="P:DNA repair"/>
    <property type="evidence" value="ECO:0007669"/>
    <property type="project" value="UniProtKB-UniRule"/>
</dbReference>
<dbReference type="GO" id="GO:0000287">
    <property type="term" value="F:magnesium ion binding"/>
    <property type="evidence" value="ECO:0007669"/>
    <property type="project" value="UniProtKB-UniRule"/>
</dbReference>
<dbReference type="KEGG" id="tbs:A3L01_02560"/>
<protein>
    <recommendedName>
        <fullName evidence="11">Crossover junction endodeoxyribonuclease Hjc</fullName>
        <shortName evidence="11">Hjc</shortName>
        <ecNumber evidence="11">3.1.21.10</ecNumber>
    </recommendedName>
    <alternativeName>
        <fullName evidence="11">Holliday junction resolvase Hjc</fullName>
    </alternativeName>
</protein>
<evidence type="ECO:0000256" key="9">
    <source>
        <dbReference type="ARBA" id="ARBA00023204"/>
    </source>
</evidence>
<dbReference type="InterPro" id="IPR002732">
    <property type="entry name" value="Hjc"/>
</dbReference>
<dbReference type="PANTHER" id="PTHR39651:SF1">
    <property type="entry name" value="HOLLIDAY JUNCTION RESOLVASE HJC"/>
    <property type="match status" value="1"/>
</dbReference>
<comment type="cofactor">
    <cofactor evidence="11">
        <name>Mg(2+)</name>
        <dbReference type="ChEBI" id="CHEBI:18420"/>
    </cofactor>
    <text evidence="11">Binds 1 Mg(2+) ion per subunit.</text>
</comment>
<dbReference type="EMBL" id="CP015101">
    <property type="protein sequence ID" value="ASJ04296.1"/>
    <property type="molecule type" value="Genomic_DNA"/>
</dbReference>
<comment type="function">
    <text evidence="11">A structure-specific endonuclease that resolves Holliday junction (HJ) intermediates during genetic recombination. Cleaves 4-way DNA junctions introducing paired nicks in opposing strands, leaving a 5'-terminal phosphate and a 3'-terminal hydroxyl group that are subsequently ligated to produce recombinant products.</text>
</comment>
<dbReference type="NCBIfam" id="NF040854">
    <property type="entry name" value="Hol_resolv_Hjc"/>
    <property type="match status" value="1"/>
</dbReference>
<dbReference type="InterPro" id="IPR011335">
    <property type="entry name" value="Restrct_endonuc-II-like"/>
</dbReference>